<dbReference type="Proteomes" id="UP000242814">
    <property type="component" value="Unassembled WGS sequence"/>
</dbReference>
<dbReference type="InterPro" id="IPR030378">
    <property type="entry name" value="G_CP_dom"/>
</dbReference>
<dbReference type="VEuPathDB" id="FungiDB:PABG_06725"/>
<organism evidence="8 9">
    <name type="scientific">Paracoccidioides brasiliensis</name>
    <dbReference type="NCBI Taxonomy" id="121759"/>
    <lineage>
        <taxon>Eukaryota</taxon>
        <taxon>Fungi</taxon>
        <taxon>Dikarya</taxon>
        <taxon>Ascomycota</taxon>
        <taxon>Pezizomycotina</taxon>
        <taxon>Eurotiomycetes</taxon>
        <taxon>Eurotiomycetidae</taxon>
        <taxon>Onygenales</taxon>
        <taxon>Ajellomycetaceae</taxon>
        <taxon>Paracoccidioides</taxon>
    </lineage>
</organism>
<feature type="domain" description="CP-type G" evidence="7">
    <location>
        <begin position="221"/>
        <end position="460"/>
    </location>
</feature>
<evidence type="ECO:0000256" key="5">
    <source>
        <dbReference type="ARBA" id="ARBA00023134"/>
    </source>
</evidence>
<dbReference type="FunFam" id="3.40.50.300:FF:001558">
    <property type="entry name" value="Ribosome biogenesis GTPase Lsg1, putative"/>
    <property type="match status" value="1"/>
</dbReference>
<evidence type="ECO:0000259" key="7">
    <source>
        <dbReference type="PROSITE" id="PS51721"/>
    </source>
</evidence>
<keyword evidence="3" id="KW-0547">Nucleotide-binding</keyword>
<feature type="compositionally biased region" description="Acidic residues" evidence="6">
    <location>
        <begin position="315"/>
        <end position="327"/>
    </location>
</feature>
<dbReference type="GO" id="GO:0000054">
    <property type="term" value="P:ribosomal subunit export from nucleus"/>
    <property type="evidence" value="ECO:0007669"/>
    <property type="project" value="TreeGrafter"/>
</dbReference>
<dbReference type="GO" id="GO:0042274">
    <property type="term" value="P:ribosomal small subunit biogenesis"/>
    <property type="evidence" value="ECO:0007669"/>
    <property type="project" value="InterPro"/>
</dbReference>
<dbReference type="Pfam" id="PF01926">
    <property type="entry name" value="MMR_HSR1"/>
    <property type="match status" value="1"/>
</dbReference>
<dbReference type="CDD" id="cd01857">
    <property type="entry name" value="HSR1_MMR1"/>
    <property type="match status" value="1"/>
</dbReference>
<dbReference type="VEuPathDB" id="FungiDB:PABG_06724"/>
<feature type="region of interest" description="Disordered" evidence="6">
    <location>
        <begin position="971"/>
        <end position="1003"/>
    </location>
</feature>
<dbReference type="GO" id="GO:0003924">
    <property type="term" value="F:GTPase activity"/>
    <property type="evidence" value="ECO:0007669"/>
    <property type="project" value="InterPro"/>
</dbReference>
<dbReference type="AlphaFoldDB" id="A0A1D2J9Y2"/>
<dbReference type="Gene3D" id="3.40.50.300">
    <property type="entry name" value="P-loop containing nucleotide triphosphate hydrolases"/>
    <property type="match status" value="1"/>
</dbReference>
<accession>A0A1D2J9Y2</accession>
<evidence type="ECO:0000313" key="8">
    <source>
        <dbReference type="EMBL" id="ODH21794.1"/>
    </source>
</evidence>
<name>A0A1D2J9Y2_PARBR</name>
<reference evidence="8 9" key="1">
    <citation type="submission" date="2016-06" db="EMBL/GenBank/DDBJ databases">
        <authorList>
            <person name="Kjaerup R.B."/>
            <person name="Dalgaard T.S."/>
            <person name="Juul-Madsen H.R."/>
        </authorList>
    </citation>
    <scope>NUCLEOTIDE SEQUENCE [LARGE SCALE GENOMIC DNA]</scope>
    <source>
        <strain evidence="8 9">Pb300</strain>
    </source>
</reference>
<evidence type="ECO:0000256" key="3">
    <source>
        <dbReference type="ARBA" id="ARBA00022741"/>
    </source>
</evidence>
<feature type="region of interest" description="Disordered" evidence="6">
    <location>
        <begin position="313"/>
        <end position="369"/>
    </location>
</feature>
<comment type="caution">
    <text evidence="8">The sequence shown here is derived from an EMBL/GenBank/DDBJ whole genome shotgun (WGS) entry which is preliminary data.</text>
</comment>
<dbReference type="PANTHER" id="PTHR45709">
    <property type="entry name" value="LARGE SUBUNIT GTPASE 1 HOMOLOG-RELATED"/>
    <property type="match status" value="1"/>
</dbReference>
<gene>
    <name evidence="8" type="ORF">ACO22_05622</name>
</gene>
<evidence type="ECO:0000256" key="4">
    <source>
        <dbReference type="ARBA" id="ARBA00022801"/>
    </source>
</evidence>
<dbReference type="InterPro" id="IPR043358">
    <property type="entry name" value="GNL1-like"/>
</dbReference>
<protein>
    <recommendedName>
        <fullName evidence="7">CP-type G domain-containing protein</fullName>
    </recommendedName>
</protein>
<evidence type="ECO:0000256" key="6">
    <source>
        <dbReference type="SAM" id="MobiDB-lite"/>
    </source>
</evidence>
<proteinExistence type="predicted"/>
<dbReference type="PANTHER" id="PTHR45709:SF2">
    <property type="entry name" value="LARGE SUBUNIT GTPASE 1 HOMOLOG"/>
    <property type="match status" value="1"/>
</dbReference>
<dbReference type="VEuPathDB" id="FungiDB:PADG_02224"/>
<dbReference type="GO" id="GO:0005525">
    <property type="term" value="F:GTP binding"/>
    <property type="evidence" value="ECO:0007669"/>
    <property type="project" value="UniProtKB-KW"/>
</dbReference>
<sequence length="1203" mass="133124">MTKQEVLNFARLRSNIHSFHLTFEPRGNLKFKRSNEEAAELPIMPLAKSKSNVGLGNSLMNDRFGKGRGADRKKVSYNSGAVRRTGSSGEKYITNAAEEASWVKMRSITEQGSLDEFLSTAELAGTDFTAEKLNNVKIIHTDQKNPYLLSAADERAAVNKHQRNRGRLTVPRRPQWDETTTPQQLDKLERESLLDWRRGLAELQEHQDLLLTPFERNLEVWRQLWRVIERSDLVVQIVDARNPLLFRSEDLEKYVKEVDPKKRNLLLVNKADMMTDFQREIWAEYFEEHGINYKFFSAALAKESLEAMELANKDEDNDGNDSEDGELASDTKKMNIQVAEGRSNDEGSEEEEEEEDDDDGVSLPNTRDTRTKILTIDELEDLFLTAAPNIKPKDGDRGKPKPITIGLVGYPNVGKSSTINALLGAKKVSVSATPGKTKHFQTLYLSPNFLLCDCPGLVFPNFATTKAELVVNGVLPIDQLREFLGPAGIVAQRIPKIFLEAVYGMKIHMRPLEEGGTGVPTASEVLRAYARARGFSTTGLGQPDESRAARYILKDYVSGKLLFCHPPPASESDIEAGKKPIDPAEFNRELYDIDHLPPKRREALLHHGASSTFLSELDGSSRHFDANADTNSNVLSVQSSAASHPEGARSRKIDSGFFPAVGSGGAEQLKMPFNYQYTQQGAIQRQKELSGRKQKVMVALENGIDPSEVRGVGKKHFKGGKRKAIEQKKKAKAKEGDVPFDIASDKKSATTYQLFHRSQNDPLIHDAEADDRVLHRVSGAPITESPSIPLKTTKTTAKNLAELEKEFGGAQVRKNEGEAANYGIYYDDSQYDYMQHLRDLGRSGDGQSHFIEAVPVKGKGKARTVKLEDALRETSLDDGDDLGSVYDDILSTASTYSRKPTYQDQQNVPDSIAGFQPDMDPRLREVLEALEDDAFVDTDDAGDLFESLVQGGPDAEVDPSEWKDTFIEDDDEGWESDATEKAPEQPSVSTTYAESPAKGPMDDVQIPDTVAGEGDWLRNFAQYKKDIKSKPAPPLIHGDTGSVLRAGTVASTMYTAGGTPVRRKKRKGALTNPTAYSMTSSSLARTEGHRLLDDRFERIEALYALDEEGEDYDGASLVDDMSVVSGMSKVSEVPSLVSGGTPLRSDFNQIMDGFLEGWEDRGVHAKRKGAKGKRGKNGNEAIGMKMLDEIRQGLGPAKLPGRV</sequence>
<evidence type="ECO:0000256" key="1">
    <source>
        <dbReference type="ARBA" id="ARBA00004496"/>
    </source>
</evidence>
<keyword evidence="5" id="KW-0342">GTP-binding</keyword>
<dbReference type="InterPro" id="IPR007307">
    <property type="entry name" value="Ltv1"/>
</dbReference>
<keyword evidence="2" id="KW-0963">Cytoplasm</keyword>
<dbReference type="GO" id="GO:0005829">
    <property type="term" value="C:cytosol"/>
    <property type="evidence" value="ECO:0007669"/>
    <property type="project" value="TreeGrafter"/>
</dbReference>
<dbReference type="PROSITE" id="PS51721">
    <property type="entry name" value="G_CP"/>
    <property type="match status" value="1"/>
</dbReference>
<dbReference type="SUPFAM" id="SSF52540">
    <property type="entry name" value="P-loop containing nucleoside triphosphate hydrolases"/>
    <property type="match status" value="1"/>
</dbReference>
<dbReference type="InterPro" id="IPR006073">
    <property type="entry name" value="GTP-bd"/>
</dbReference>
<comment type="subcellular location">
    <subcellularLocation>
        <location evidence="1">Cytoplasm</location>
    </subcellularLocation>
</comment>
<feature type="compositionally biased region" description="Acidic residues" evidence="6">
    <location>
        <begin position="346"/>
        <end position="360"/>
    </location>
</feature>
<keyword evidence="4" id="KW-0378">Hydrolase</keyword>
<evidence type="ECO:0000313" key="9">
    <source>
        <dbReference type="Proteomes" id="UP000242814"/>
    </source>
</evidence>
<dbReference type="Pfam" id="PF04180">
    <property type="entry name" value="LTV"/>
    <property type="match status" value="1"/>
</dbReference>
<dbReference type="InterPro" id="IPR027417">
    <property type="entry name" value="P-loop_NTPase"/>
</dbReference>
<dbReference type="VEuPathDB" id="FungiDB:PADG_02226"/>
<evidence type="ECO:0000256" key="2">
    <source>
        <dbReference type="ARBA" id="ARBA00022490"/>
    </source>
</evidence>
<dbReference type="EMBL" id="LZYO01000257">
    <property type="protein sequence ID" value="ODH21794.1"/>
    <property type="molecule type" value="Genomic_DNA"/>
</dbReference>